<dbReference type="EMBL" id="LJBJ02000005">
    <property type="protein sequence ID" value="OAX52289.1"/>
    <property type="molecule type" value="Genomic_DNA"/>
</dbReference>
<keyword evidence="3 6" id="KW-0812">Transmembrane</keyword>
<evidence type="ECO:0000256" key="1">
    <source>
        <dbReference type="ARBA" id="ARBA00004651"/>
    </source>
</evidence>
<dbReference type="KEGG" id="rkr:I6G21_01970"/>
<dbReference type="InterPro" id="IPR018076">
    <property type="entry name" value="T2SS_GspF_dom"/>
</dbReference>
<dbReference type="RefSeq" id="WP_061225352.1">
    <property type="nucleotide sequence ID" value="NZ_CP065738.1"/>
</dbReference>
<evidence type="ECO:0000256" key="2">
    <source>
        <dbReference type="ARBA" id="ARBA00022475"/>
    </source>
</evidence>
<keyword evidence="2" id="KW-1003">Cell membrane</keyword>
<evidence type="ECO:0000313" key="8">
    <source>
        <dbReference type="EMBL" id="OAX52289.1"/>
    </source>
</evidence>
<evidence type="ECO:0000256" key="6">
    <source>
        <dbReference type="SAM" id="Phobius"/>
    </source>
</evidence>
<dbReference type="Proteomes" id="UP000594975">
    <property type="component" value="Chromosome"/>
</dbReference>
<name>A0A199NT78_9MICC</name>
<accession>A0A199NT78</accession>
<dbReference type="GeneID" id="61262122"/>
<keyword evidence="4 6" id="KW-1133">Transmembrane helix</keyword>
<reference evidence="8 10" key="3">
    <citation type="submission" date="2016-06" db="EMBL/GenBank/DDBJ databases">
        <title>Identification of putative biosynthetic pathways for the production of bioactive secondary metabolites by the marine actinomycete Kocuria kristinae RUTW2-3.</title>
        <authorList>
            <person name="Waterworth S.C."/>
            <person name="Walmsley T.A."/>
            <person name="Matongo T."/>
            <person name="Davies-Coleman M.T."/>
            <person name="Dorrington R.A."/>
        </authorList>
    </citation>
    <scope>NUCLEOTIDE SEQUENCE [LARGE SCALE GENOMIC DNA]</scope>
    <source>
        <strain evidence="10">RuSp02-3</strain>
        <strain evidence="8">RUTW2-3</strain>
    </source>
</reference>
<dbReference type="EMBL" id="CP065738">
    <property type="protein sequence ID" value="QPT54000.1"/>
    <property type="molecule type" value="Genomic_DNA"/>
</dbReference>
<protein>
    <submittedName>
        <fullName evidence="9">Type II secretion system F family protein</fullName>
    </submittedName>
</protein>
<evidence type="ECO:0000256" key="5">
    <source>
        <dbReference type="ARBA" id="ARBA00023136"/>
    </source>
</evidence>
<evidence type="ECO:0000256" key="4">
    <source>
        <dbReference type="ARBA" id="ARBA00022989"/>
    </source>
</evidence>
<reference evidence="9 11" key="4">
    <citation type="submission" date="2020-12" db="EMBL/GenBank/DDBJ databases">
        <title>FDA dAtabase for Regulatory Grade micrObial Sequences (FDA-ARGOS): Supporting development and validation of Infectious Disease Dx tests.</title>
        <authorList>
            <person name="Sproer C."/>
            <person name="Gronow S."/>
            <person name="Severitt S."/>
            <person name="Schroder I."/>
            <person name="Tallon L."/>
            <person name="Sadzewicz L."/>
            <person name="Zhao X."/>
            <person name="Boylan J."/>
            <person name="Ott S."/>
            <person name="Bowen H."/>
            <person name="Vavikolanu K."/>
            <person name="Mehta A."/>
            <person name="Aluvathingal J."/>
            <person name="Nadendla S."/>
            <person name="Lowell S."/>
            <person name="Myers T."/>
            <person name="Yan Y."/>
            <person name="Sichtig H."/>
        </authorList>
    </citation>
    <scope>NUCLEOTIDE SEQUENCE [LARGE SCALE GENOMIC DNA]</scope>
    <source>
        <strain evidence="9 11">FDAARGOS_864</strain>
    </source>
</reference>
<dbReference type="PANTHER" id="PTHR35007">
    <property type="entry name" value="INTEGRAL MEMBRANE PROTEIN-RELATED"/>
    <property type="match status" value="1"/>
</dbReference>
<evidence type="ECO:0000313" key="11">
    <source>
        <dbReference type="Proteomes" id="UP000594975"/>
    </source>
</evidence>
<dbReference type="STRING" id="37923.BK826_01515"/>
<keyword evidence="10" id="KW-1185">Reference proteome</keyword>
<proteinExistence type="predicted"/>
<evidence type="ECO:0000313" key="10">
    <source>
        <dbReference type="Proteomes" id="UP000053171"/>
    </source>
</evidence>
<evidence type="ECO:0000259" key="7">
    <source>
        <dbReference type="Pfam" id="PF00482"/>
    </source>
</evidence>
<gene>
    <name evidence="8" type="ORF">AN277_0203845</name>
    <name evidence="9" type="ORF">I6G21_01970</name>
</gene>
<organism evidence="8 10">
    <name type="scientific">Rothia kristinae</name>
    <dbReference type="NCBI Taxonomy" id="37923"/>
    <lineage>
        <taxon>Bacteria</taxon>
        <taxon>Bacillati</taxon>
        <taxon>Actinomycetota</taxon>
        <taxon>Actinomycetes</taxon>
        <taxon>Micrococcales</taxon>
        <taxon>Micrococcaceae</taxon>
        <taxon>Rothia</taxon>
    </lineage>
</organism>
<feature type="transmembrane region" description="Helical" evidence="6">
    <location>
        <begin position="214"/>
        <end position="240"/>
    </location>
</feature>
<reference evidence="10" key="1">
    <citation type="submission" date="2016-04" db="EMBL/GenBank/DDBJ databases">
        <authorList>
            <person name="Waterworth S."/>
            <person name="Matcher G."/>
        </authorList>
    </citation>
    <scope>NUCLEOTIDE SEQUENCE [LARGE SCALE GENOMIC DNA]</scope>
    <source>
        <strain evidence="10">RuSp02-3</strain>
    </source>
</reference>
<reference evidence="8" key="2">
    <citation type="submission" date="2016-04" db="EMBL/GenBank/DDBJ databases">
        <authorList>
            <person name="Evans L.H."/>
            <person name="Alamgir A."/>
            <person name="Owens N."/>
            <person name="Weber N.D."/>
            <person name="Virtaneva K."/>
            <person name="Barbian K."/>
            <person name="Babar A."/>
            <person name="Rosenke K."/>
        </authorList>
    </citation>
    <scope>NUCLEOTIDE SEQUENCE [LARGE SCALE GENOMIC DNA]</scope>
    <source>
        <strain evidence="8">RUTW2-3</strain>
    </source>
</reference>
<sequence>MSATLLLITGSLLLLLGPRVGRSRPLPVDSSRQTGPAPWDELLGRMRAVGGSRRAVAQRIDLERWPALIQQMAALLRAGIEPAAVWAALREQGRGEAREEAGAVGRDIDELIRCAHEGALLGADPARSLRTARLHHPRSRAVRDALAAAWAVSGRTGAPLAGVLEGLARAVEDELDALAARDTALAGPKATARILSTLPLLGLGLGMVMGTDPLGVLLGMVWGHLALALGLGLSAAGLLWTRRLVRGAEEAAP</sequence>
<evidence type="ECO:0000313" key="9">
    <source>
        <dbReference type="EMBL" id="QPT54000.1"/>
    </source>
</evidence>
<dbReference type="AlphaFoldDB" id="A0A199NT78"/>
<comment type="subcellular location">
    <subcellularLocation>
        <location evidence="1">Cell membrane</location>
        <topology evidence="1">Multi-pass membrane protein</topology>
    </subcellularLocation>
</comment>
<feature type="domain" description="Type II secretion system protein GspF" evidence="7">
    <location>
        <begin position="69"/>
        <end position="205"/>
    </location>
</feature>
<dbReference type="Proteomes" id="UP000053171">
    <property type="component" value="Unassembled WGS sequence"/>
</dbReference>
<dbReference type="Pfam" id="PF00482">
    <property type="entry name" value="T2SSF"/>
    <property type="match status" value="1"/>
</dbReference>
<dbReference type="GO" id="GO:0005886">
    <property type="term" value="C:plasma membrane"/>
    <property type="evidence" value="ECO:0007669"/>
    <property type="project" value="UniProtKB-SubCell"/>
</dbReference>
<dbReference type="PANTHER" id="PTHR35007:SF4">
    <property type="entry name" value="CONSERVED TRANSMEMBRANE PROTEIN-RELATED"/>
    <property type="match status" value="1"/>
</dbReference>
<keyword evidence="5 6" id="KW-0472">Membrane</keyword>
<evidence type="ECO:0000256" key="3">
    <source>
        <dbReference type="ARBA" id="ARBA00022692"/>
    </source>
</evidence>